<reference evidence="2" key="1">
    <citation type="submission" date="2020-09" db="EMBL/GenBank/DDBJ databases">
        <title>New species isolated from human feces.</title>
        <authorList>
            <person name="Kitahara M."/>
            <person name="Shigeno Y."/>
            <person name="Shime M."/>
            <person name="Matsumoto Y."/>
            <person name="Nakamura S."/>
            <person name="Motooka D."/>
            <person name="Fukuoka S."/>
            <person name="Nishikawa H."/>
            <person name="Benno Y."/>
        </authorList>
    </citation>
    <scope>NUCLEOTIDE SEQUENCE</scope>
    <source>
        <strain evidence="2">MM50</strain>
    </source>
</reference>
<name>A0A810Q1N7_9FIRM</name>
<organism evidence="2 3">
    <name type="scientific">Vescimonas coprocola</name>
    <dbReference type="NCBI Taxonomy" id="2714355"/>
    <lineage>
        <taxon>Bacteria</taxon>
        <taxon>Bacillati</taxon>
        <taxon>Bacillota</taxon>
        <taxon>Clostridia</taxon>
        <taxon>Eubacteriales</taxon>
        <taxon>Oscillospiraceae</taxon>
        <taxon>Vescimonas</taxon>
    </lineage>
</organism>
<gene>
    <name evidence="2" type="ORF">MM50RIKEN_16430</name>
</gene>
<protein>
    <submittedName>
        <fullName evidence="2">Fe-S cluster assembly protein SufD</fullName>
    </submittedName>
</protein>
<evidence type="ECO:0000313" key="3">
    <source>
        <dbReference type="Proteomes" id="UP000681035"/>
    </source>
</evidence>
<accession>A0A810Q1N7</accession>
<dbReference type="KEGG" id="vcop:MM50RIKEN_16430"/>
<dbReference type="InterPro" id="IPR037284">
    <property type="entry name" value="SUF_FeS_clus_asmbl_SufBD_sf"/>
</dbReference>
<evidence type="ECO:0000313" key="2">
    <source>
        <dbReference type="EMBL" id="BCK81880.1"/>
    </source>
</evidence>
<dbReference type="InterPro" id="IPR000825">
    <property type="entry name" value="SUF_FeS_clus_asmbl_SufBD_core"/>
</dbReference>
<keyword evidence="3" id="KW-1185">Reference proteome</keyword>
<dbReference type="SUPFAM" id="SSF101960">
    <property type="entry name" value="Stabilizer of iron transporter SufD"/>
    <property type="match status" value="1"/>
</dbReference>
<feature type="domain" description="SUF system FeS cluster assembly SufBD core" evidence="1">
    <location>
        <begin position="88"/>
        <end position="307"/>
    </location>
</feature>
<dbReference type="AlphaFoldDB" id="A0A810Q1N7"/>
<dbReference type="InterPro" id="IPR055346">
    <property type="entry name" value="Fe-S_cluster_assembly_SufBD"/>
</dbReference>
<sequence length="309" mass="33564">MITEIDASLLEKIADLTGKPVGAFNIRKDMGCEARQSTEHIAIDPRADGKPGIDIHFKEGTKGETCHIPVIISQTGMSDMVYNDFYVADDCDVTIVAGCGIHNSGCDESRHDGIHTFHIGKNCRVRYTEKHYGEDAKGETGKNIMNPQTIVYLGENSTMQMDTIQIRGIDSTLRDTQFYCEAGSEVVVTERLLTHGAQTAESDMTIQLNGEGAKGRVISRSVAQDTSRQVFHPVMVGNSQCFGHVQCDSIIMGQAHIESIPAITANCPDAQLIHEAAIGKIAGDQLLKLETLGLSPEEAEETILKGFLA</sequence>
<dbReference type="Proteomes" id="UP000681035">
    <property type="component" value="Chromosome"/>
</dbReference>
<dbReference type="Pfam" id="PF01458">
    <property type="entry name" value="SUFBD_core"/>
    <property type="match status" value="1"/>
</dbReference>
<dbReference type="EMBL" id="AP023418">
    <property type="protein sequence ID" value="BCK81880.1"/>
    <property type="molecule type" value="Genomic_DNA"/>
</dbReference>
<dbReference type="GO" id="GO:0016226">
    <property type="term" value="P:iron-sulfur cluster assembly"/>
    <property type="evidence" value="ECO:0007669"/>
    <property type="project" value="InterPro"/>
</dbReference>
<dbReference type="PANTHER" id="PTHR30508">
    <property type="entry name" value="FES CLUSTER ASSEMBLY PROTEIN SUF"/>
    <property type="match status" value="1"/>
</dbReference>
<evidence type="ECO:0000259" key="1">
    <source>
        <dbReference type="Pfam" id="PF01458"/>
    </source>
</evidence>
<dbReference type="PANTHER" id="PTHR30508:SF6">
    <property type="entry name" value="UPF0051 PROTEIN MJ0034"/>
    <property type="match status" value="1"/>
</dbReference>
<proteinExistence type="predicted"/>